<evidence type="ECO:0000313" key="15">
    <source>
        <dbReference type="Proteomes" id="UP000015101"/>
    </source>
</evidence>
<dbReference type="SUPFAM" id="SSF47576">
    <property type="entry name" value="Calponin-homology domain, CH-domain"/>
    <property type="match status" value="1"/>
</dbReference>
<dbReference type="InterPro" id="IPR036872">
    <property type="entry name" value="CH_dom_sf"/>
</dbReference>
<gene>
    <name evidence="14" type="primary">20209211</name>
    <name evidence="13" type="ORF">HELRODRAFT_183766</name>
</gene>
<name>T1FK62_HELRO</name>
<evidence type="ECO:0000256" key="1">
    <source>
        <dbReference type="ARBA" id="ARBA00004245"/>
    </source>
</evidence>
<accession>T1FK62</accession>
<evidence type="ECO:0000259" key="11">
    <source>
        <dbReference type="PROSITE" id="PS50021"/>
    </source>
</evidence>
<comment type="subcellular location">
    <subcellularLocation>
        <location evidence="1">Cytoplasm</location>
        <location evidence="1">Cytoskeleton</location>
    </subcellularLocation>
</comment>
<dbReference type="EnsemblMetazoa" id="HelroT183766">
    <property type="protein sequence ID" value="HelroP183766"/>
    <property type="gene ID" value="HelroG183766"/>
</dbReference>
<dbReference type="HOGENOM" id="CLU_041744_1_0_1"/>
<evidence type="ECO:0000256" key="7">
    <source>
        <dbReference type="ARBA" id="ARBA00023212"/>
    </source>
</evidence>
<dbReference type="GO" id="GO:0051010">
    <property type="term" value="F:microtubule plus-end binding"/>
    <property type="evidence" value="ECO:0000318"/>
    <property type="project" value="GO_Central"/>
</dbReference>
<evidence type="ECO:0000256" key="6">
    <source>
        <dbReference type="ARBA" id="ARBA00022776"/>
    </source>
</evidence>
<reference evidence="14" key="3">
    <citation type="submission" date="2015-06" db="UniProtKB">
        <authorList>
            <consortium name="EnsemblMetazoa"/>
        </authorList>
    </citation>
    <scope>IDENTIFICATION</scope>
</reference>
<proteinExistence type="inferred from homology"/>
<evidence type="ECO:0000259" key="12">
    <source>
        <dbReference type="PROSITE" id="PS51230"/>
    </source>
</evidence>
<dbReference type="InterPro" id="IPR036133">
    <property type="entry name" value="EB1_C_sf"/>
</dbReference>
<dbReference type="GO" id="GO:0051225">
    <property type="term" value="P:spindle assembly"/>
    <property type="evidence" value="ECO:0000318"/>
    <property type="project" value="GO_Central"/>
</dbReference>
<evidence type="ECO:0000256" key="10">
    <source>
        <dbReference type="SAM" id="MobiDB-lite"/>
    </source>
</evidence>
<feature type="region of interest" description="Disordered" evidence="10">
    <location>
        <begin position="139"/>
        <end position="203"/>
    </location>
</feature>
<dbReference type="KEGG" id="hro:HELRODRAFT_183766"/>
<dbReference type="GeneID" id="20209211"/>
<keyword evidence="8" id="KW-0131">Cell cycle</keyword>
<evidence type="ECO:0000256" key="9">
    <source>
        <dbReference type="PROSITE-ProRule" id="PRU00576"/>
    </source>
</evidence>
<dbReference type="RefSeq" id="XP_009011597.1">
    <property type="nucleotide sequence ID" value="XM_009013349.1"/>
</dbReference>
<keyword evidence="4" id="KW-0132">Cell division</keyword>
<keyword evidence="15" id="KW-1185">Reference proteome</keyword>
<evidence type="ECO:0000256" key="4">
    <source>
        <dbReference type="ARBA" id="ARBA00022618"/>
    </source>
</evidence>
<organism evidence="14 15">
    <name type="scientific">Helobdella robusta</name>
    <name type="common">Californian leech</name>
    <dbReference type="NCBI Taxonomy" id="6412"/>
    <lineage>
        <taxon>Eukaryota</taxon>
        <taxon>Metazoa</taxon>
        <taxon>Spiralia</taxon>
        <taxon>Lophotrochozoa</taxon>
        <taxon>Annelida</taxon>
        <taxon>Clitellata</taxon>
        <taxon>Hirudinea</taxon>
        <taxon>Rhynchobdellida</taxon>
        <taxon>Glossiphoniidae</taxon>
        <taxon>Helobdella</taxon>
    </lineage>
</organism>
<dbReference type="AlphaFoldDB" id="T1FK62"/>
<dbReference type="CDD" id="cd00014">
    <property type="entry name" value="CH_SF"/>
    <property type="match status" value="1"/>
</dbReference>
<dbReference type="GO" id="GO:0035371">
    <property type="term" value="C:microtubule plus-end"/>
    <property type="evidence" value="ECO:0000318"/>
    <property type="project" value="GO_Central"/>
</dbReference>
<dbReference type="eggNOG" id="KOG3000">
    <property type="taxonomic scope" value="Eukaryota"/>
</dbReference>
<dbReference type="Pfam" id="PF00307">
    <property type="entry name" value="CH"/>
    <property type="match status" value="1"/>
</dbReference>
<dbReference type="Pfam" id="PF03271">
    <property type="entry name" value="EB1"/>
    <property type="match status" value="1"/>
</dbReference>
<dbReference type="InterPro" id="IPR004953">
    <property type="entry name" value="EB1_C"/>
</dbReference>
<dbReference type="PROSITE" id="PS50021">
    <property type="entry name" value="CH"/>
    <property type="match status" value="1"/>
</dbReference>
<keyword evidence="7" id="KW-0206">Cytoskeleton</keyword>
<sequence length="278" mass="30482">MTAVNVYSTSVTLENLSRHEILAWVNDSLQANYSKIEELCSGAAYCQFMDLLFPGSVVLKKIKMNSSLEHESINNFKALQGAFKKTGVDKIIPVEKLVKGRFQDNFEFVQWFKKFFDANYAGQEYDPVAARGGETLGPLGGGGARKTTHAAGGLSKGYNKPQSSASSKTALVSKGPGTPPGSKVKLSSSATNAQQHHRGQGDSVKVEELVQQVAELTANNEIISKERDFYFSKLRDIEIVCQEHENDDIPFVKQLLEILYATADGFEAADGEEVAEEY</sequence>
<keyword evidence="6" id="KW-0498">Mitosis</keyword>
<evidence type="ECO:0000256" key="3">
    <source>
        <dbReference type="ARBA" id="ARBA00022490"/>
    </source>
</evidence>
<feature type="compositionally biased region" description="Polar residues" evidence="10">
    <location>
        <begin position="185"/>
        <end position="194"/>
    </location>
</feature>
<dbReference type="Proteomes" id="UP000015101">
    <property type="component" value="Unassembled WGS sequence"/>
</dbReference>
<feature type="domain" description="Calponin-homology (CH)" evidence="11">
    <location>
        <begin position="15"/>
        <end position="117"/>
    </location>
</feature>
<dbReference type="InParanoid" id="T1FK62"/>
<dbReference type="InterPro" id="IPR001715">
    <property type="entry name" value="CH_dom"/>
</dbReference>
<dbReference type="PROSITE" id="PS51230">
    <property type="entry name" value="EB1_C"/>
    <property type="match status" value="1"/>
</dbReference>
<dbReference type="Gene3D" id="1.20.5.1430">
    <property type="match status" value="1"/>
</dbReference>
<dbReference type="STRING" id="6412.T1FK62"/>
<dbReference type="Gene3D" id="1.10.418.10">
    <property type="entry name" value="Calponin-like domain"/>
    <property type="match status" value="1"/>
</dbReference>
<dbReference type="OMA" id="MAVNVYF"/>
<evidence type="ECO:0000256" key="5">
    <source>
        <dbReference type="ARBA" id="ARBA00022701"/>
    </source>
</evidence>
<reference evidence="15" key="1">
    <citation type="submission" date="2012-12" db="EMBL/GenBank/DDBJ databases">
        <authorList>
            <person name="Hellsten U."/>
            <person name="Grimwood J."/>
            <person name="Chapman J.A."/>
            <person name="Shapiro H."/>
            <person name="Aerts A."/>
            <person name="Otillar R.P."/>
            <person name="Terry A.Y."/>
            <person name="Boore J.L."/>
            <person name="Simakov O."/>
            <person name="Marletaz F."/>
            <person name="Cho S.-J."/>
            <person name="Edsinger-Gonzales E."/>
            <person name="Havlak P."/>
            <person name="Kuo D.-H."/>
            <person name="Larsson T."/>
            <person name="Lv J."/>
            <person name="Arendt D."/>
            <person name="Savage R."/>
            <person name="Osoegawa K."/>
            <person name="de Jong P."/>
            <person name="Lindberg D.R."/>
            <person name="Seaver E.C."/>
            <person name="Weisblat D.A."/>
            <person name="Putnam N.H."/>
            <person name="Grigoriev I.V."/>
            <person name="Rokhsar D.S."/>
        </authorList>
    </citation>
    <scope>NUCLEOTIDE SEQUENCE</scope>
</reference>
<dbReference type="GO" id="GO:0005815">
    <property type="term" value="C:microtubule organizing center"/>
    <property type="evidence" value="ECO:0000318"/>
    <property type="project" value="GO_Central"/>
</dbReference>
<dbReference type="FunFam" id="1.10.418.10:FF:000007">
    <property type="entry name" value="Microtubule-associated protein, RP/EB family, member 2"/>
    <property type="match status" value="1"/>
</dbReference>
<feature type="compositionally biased region" description="Polar residues" evidence="10">
    <location>
        <begin position="160"/>
        <end position="170"/>
    </location>
</feature>
<protein>
    <recommendedName>
        <fullName evidence="16">Microtubule-associated protein RP/EB family member 1</fullName>
    </recommendedName>
</protein>
<evidence type="ECO:0000256" key="2">
    <source>
        <dbReference type="ARBA" id="ARBA00010729"/>
    </source>
</evidence>
<comment type="similarity">
    <text evidence="2">Belongs to the MAPRE family.</text>
</comment>
<keyword evidence="5 9" id="KW-0493">Microtubule</keyword>
<dbReference type="CTD" id="20209211"/>
<evidence type="ECO:0000313" key="13">
    <source>
        <dbReference type="EMBL" id="ESO10301.1"/>
    </source>
</evidence>
<evidence type="ECO:0000256" key="8">
    <source>
        <dbReference type="ARBA" id="ARBA00023306"/>
    </source>
</evidence>
<dbReference type="FunFam" id="1.20.5.1430:FF:000005">
    <property type="entry name" value="Eb1, isoform E"/>
    <property type="match status" value="1"/>
</dbReference>
<dbReference type="GO" id="GO:0051301">
    <property type="term" value="P:cell division"/>
    <property type="evidence" value="ECO:0007669"/>
    <property type="project" value="UniProtKB-KW"/>
</dbReference>
<dbReference type="GO" id="GO:0031110">
    <property type="term" value="P:regulation of microtubule polymerization or depolymerization"/>
    <property type="evidence" value="ECO:0000318"/>
    <property type="project" value="GO_Central"/>
</dbReference>
<feature type="domain" description="EB1 C-terminal" evidence="12">
    <location>
        <begin position="198"/>
        <end position="268"/>
    </location>
</feature>
<dbReference type="SUPFAM" id="SSF140612">
    <property type="entry name" value="EB1 dimerisation domain-like"/>
    <property type="match status" value="1"/>
</dbReference>
<evidence type="ECO:0000313" key="14">
    <source>
        <dbReference type="EnsemblMetazoa" id="HelroP183766"/>
    </source>
</evidence>
<dbReference type="EMBL" id="KB095895">
    <property type="protein sequence ID" value="ESO10301.1"/>
    <property type="molecule type" value="Genomic_DNA"/>
</dbReference>
<dbReference type="GO" id="GO:0051233">
    <property type="term" value="C:spindle midzone"/>
    <property type="evidence" value="ECO:0000318"/>
    <property type="project" value="GO_Central"/>
</dbReference>
<evidence type="ECO:0008006" key="16">
    <source>
        <dbReference type="Google" id="ProtNLM"/>
    </source>
</evidence>
<dbReference type="EMBL" id="AMQM01008983">
    <property type="status" value="NOT_ANNOTATED_CDS"/>
    <property type="molecule type" value="Genomic_DNA"/>
</dbReference>
<dbReference type="OrthoDB" id="2119228at2759"/>
<dbReference type="FunCoup" id="T1FK62">
    <property type="interactions" value="1179"/>
</dbReference>
<dbReference type="GO" id="GO:0005881">
    <property type="term" value="C:cytoplasmic microtubule"/>
    <property type="evidence" value="ECO:0000318"/>
    <property type="project" value="GO_Central"/>
</dbReference>
<keyword evidence="3" id="KW-0963">Cytoplasm</keyword>
<reference evidence="13 15" key="2">
    <citation type="journal article" date="2013" name="Nature">
        <title>Insights into bilaterian evolution from three spiralian genomes.</title>
        <authorList>
            <person name="Simakov O."/>
            <person name="Marletaz F."/>
            <person name="Cho S.J."/>
            <person name="Edsinger-Gonzales E."/>
            <person name="Havlak P."/>
            <person name="Hellsten U."/>
            <person name="Kuo D.H."/>
            <person name="Larsson T."/>
            <person name="Lv J."/>
            <person name="Arendt D."/>
            <person name="Savage R."/>
            <person name="Osoegawa K."/>
            <person name="de Jong P."/>
            <person name="Grimwood J."/>
            <person name="Chapman J.A."/>
            <person name="Shapiro H."/>
            <person name="Aerts A."/>
            <person name="Otillar R.P."/>
            <person name="Terry A.Y."/>
            <person name="Boore J.L."/>
            <person name="Grigoriev I.V."/>
            <person name="Lindberg D.R."/>
            <person name="Seaver E.C."/>
            <person name="Weisblat D.A."/>
            <person name="Putnam N.H."/>
            <person name="Rokhsar D.S."/>
        </authorList>
    </citation>
    <scope>NUCLEOTIDE SEQUENCE</scope>
</reference>
<dbReference type="PANTHER" id="PTHR10623">
    <property type="entry name" value="MICROTUBULE-ASSOCIATED PROTEIN RP/EB FAMILY MEMBER"/>
    <property type="match status" value="1"/>
</dbReference>
<dbReference type="InterPro" id="IPR027328">
    <property type="entry name" value="MAPRE"/>
</dbReference>
<dbReference type="GO" id="GO:0035372">
    <property type="term" value="P:protein localization to microtubule"/>
    <property type="evidence" value="ECO:0000318"/>
    <property type="project" value="GO_Central"/>
</dbReference>